<dbReference type="Proteomes" id="UP000006729">
    <property type="component" value="Chromosome 12"/>
</dbReference>
<dbReference type="AlphaFoldDB" id="A0A3N7HI56"/>
<gene>
    <name evidence="1" type="ORF">POPTR_012G075550</name>
</gene>
<dbReference type="InParanoid" id="A0A3N7HI56"/>
<reference evidence="1 2" key="1">
    <citation type="journal article" date="2006" name="Science">
        <title>The genome of black cottonwood, Populus trichocarpa (Torr. &amp; Gray).</title>
        <authorList>
            <person name="Tuskan G.A."/>
            <person name="Difazio S."/>
            <person name="Jansson S."/>
            <person name="Bohlmann J."/>
            <person name="Grigoriev I."/>
            <person name="Hellsten U."/>
            <person name="Putnam N."/>
            <person name="Ralph S."/>
            <person name="Rombauts S."/>
            <person name="Salamov A."/>
            <person name="Schein J."/>
            <person name="Sterck L."/>
            <person name="Aerts A."/>
            <person name="Bhalerao R.R."/>
            <person name="Bhalerao R.P."/>
            <person name="Blaudez D."/>
            <person name="Boerjan W."/>
            <person name="Brun A."/>
            <person name="Brunner A."/>
            <person name="Busov V."/>
            <person name="Campbell M."/>
            <person name="Carlson J."/>
            <person name="Chalot M."/>
            <person name="Chapman J."/>
            <person name="Chen G.L."/>
            <person name="Cooper D."/>
            <person name="Coutinho P.M."/>
            <person name="Couturier J."/>
            <person name="Covert S."/>
            <person name="Cronk Q."/>
            <person name="Cunningham R."/>
            <person name="Davis J."/>
            <person name="Degroeve S."/>
            <person name="Dejardin A."/>
            <person name="Depamphilis C."/>
            <person name="Detter J."/>
            <person name="Dirks B."/>
            <person name="Dubchak I."/>
            <person name="Duplessis S."/>
            <person name="Ehlting J."/>
            <person name="Ellis B."/>
            <person name="Gendler K."/>
            <person name="Goodstein D."/>
            <person name="Gribskov M."/>
            <person name="Grimwood J."/>
            <person name="Groover A."/>
            <person name="Gunter L."/>
            <person name="Hamberger B."/>
            <person name="Heinze B."/>
            <person name="Helariutta Y."/>
            <person name="Henrissat B."/>
            <person name="Holligan D."/>
            <person name="Holt R."/>
            <person name="Huang W."/>
            <person name="Islam-Faridi N."/>
            <person name="Jones S."/>
            <person name="Jones-Rhoades M."/>
            <person name="Jorgensen R."/>
            <person name="Joshi C."/>
            <person name="Kangasjarvi J."/>
            <person name="Karlsson J."/>
            <person name="Kelleher C."/>
            <person name="Kirkpatrick R."/>
            <person name="Kirst M."/>
            <person name="Kohler A."/>
            <person name="Kalluri U."/>
            <person name="Larimer F."/>
            <person name="Leebens-Mack J."/>
            <person name="Leple J.C."/>
            <person name="Locascio P."/>
            <person name="Lou Y."/>
            <person name="Lucas S."/>
            <person name="Martin F."/>
            <person name="Montanini B."/>
            <person name="Napoli C."/>
            <person name="Nelson D.R."/>
            <person name="Nelson C."/>
            <person name="Nieminen K."/>
            <person name="Nilsson O."/>
            <person name="Pereda V."/>
            <person name="Peter G."/>
            <person name="Philippe R."/>
            <person name="Pilate G."/>
            <person name="Poliakov A."/>
            <person name="Razumovskaya J."/>
            <person name="Richardson P."/>
            <person name="Rinaldi C."/>
            <person name="Ritland K."/>
            <person name="Rouze P."/>
            <person name="Ryaboy D."/>
            <person name="Schmutz J."/>
            <person name="Schrader J."/>
            <person name="Segerman B."/>
            <person name="Shin H."/>
            <person name="Siddiqui A."/>
            <person name="Sterky F."/>
            <person name="Terry A."/>
            <person name="Tsai C.J."/>
            <person name="Uberbacher E."/>
            <person name="Unneberg P."/>
            <person name="Vahala J."/>
            <person name="Wall K."/>
            <person name="Wessler S."/>
            <person name="Yang G."/>
            <person name="Yin T."/>
            <person name="Douglas C."/>
            <person name="Marra M."/>
            <person name="Sandberg G."/>
            <person name="Van de Peer Y."/>
            <person name="Rokhsar D."/>
        </authorList>
    </citation>
    <scope>NUCLEOTIDE SEQUENCE [LARGE SCALE GENOMIC DNA]</scope>
    <source>
        <strain evidence="2">cv. Nisqually</strain>
    </source>
</reference>
<evidence type="ECO:0000313" key="1">
    <source>
        <dbReference type="EMBL" id="RQO98424.1"/>
    </source>
</evidence>
<protein>
    <submittedName>
        <fullName evidence="1">Uncharacterized protein</fullName>
    </submittedName>
</protein>
<name>A0A3N7HI56_POPTR</name>
<keyword evidence="2" id="KW-1185">Reference proteome</keyword>
<sequence length="99" mass="11532">MSKVLQLTSSVNRISYEPCEVQIRAHPYHCWKRFCSVRILVLSNETGFLEEVRGLTWDFGCHTLTSHMVLTHPQESDSMGREIDSLYLWMMRIGSKQKA</sequence>
<accession>A0A3N7HI56</accession>
<organism evidence="1 2">
    <name type="scientific">Populus trichocarpa</name>
    <name type="common">Western balsam poplar</name>
    <name type="synonym">Populus balsamifera subsp. trichocarpa</name>
    <dbReference type="NCBI Taxonomy" id="3694"/>
    <lineage>
        <taxon>Eukaryota</taxon>
        <taxon>Viridiplantae</taxon>
        <taxon>Streptophyta</taxon>
        <taxon>Embryophyta</taxon>
        <taxon>Tracheophyta</taxon>
        <taxon>Spermatophyta</taxon>
        <taxon>Magnoliopsida</taxon>
        <taxon>eudicotyledons</taxon>
        <taxon>Gunneridae</taxon>
        <taxon>Pentapetalae</taxon>
        <taxon>rosids</taxon>
        <taxon>fabids</taxon>
        <taxon>Malpighiales</taxon>
        <taxon>Salicaceae</taxon>
        <taxon>Saliceae</taxon>
        <taxon>Populus</taxon>
    </lineage>
</organism>
<evidence type="ECO:0000313" key="2">
    <source>
        <dbReference type="Proteomes" id="UP000006729"/>
    </source>
</evidence>
<dbReference type="Gramene" id="Potri.012G075550.1.v4.1">
    <property type="protein sequence ID" value="Potri.012G075550.1.v4.1"/>
    <property type="gene ID" value="Potri.012G075550.v4.1"/>
</dbReference>
<dbReference type="EMBL" id="CM009301">
    <property type="protein sequence ID" value="RQO98424.1"/>
    <property type="molecule type" value="Genomic_DNA"/>
</dbReference>
<proteinExistence type="predicted"/>